<keyword evidence="2" id="KW-1185">Reference proteome</keyword>
<evidence type="ECO:0000313" key="1">
    <source>
        <dbReference type="EMBL" id="MFC4866830.1"/>
    </source>
</evidence>
<sequence>MSATTNTLRKTRAAVEYALRGATTDAAHLRLLDLLHALKGYEEALGGDPAEIAPRLERLRTAVARVAADSRVRGPVDAPAAATVRELDENLSRVLWGRLGREPARLAS</sequence>
<evidence type="ECO:0000313" key="2">
    <source>
        <dbReference type="Proteomes" id="UP001595858"/>
    </source>
</evidence>
<organism evidence="1 2">
    <name type="scientific">Streptomonospora arabica</name>
    <dbReference type="NCBI Taxonomy" id="412417"/>
    <lineage>
        <taxon>Bacteria</taxon>
        <taxon>Bacillati</taxon>
        <taxon>Actinomycetota</taxon>
        <taxon>Actinomycetes</taxon>
        <taxon>Streptosporangiales</taxon>
        <taxon>Nocardiopsidaceae</taxon>
        <taxon>Streptomonospora</taxon>
    </lineage>
</organism>
<accession>A0ABV9SL02</accession>
<dbReference type="RefSeq" id="WP_344143371.1">
    <property type="nucleotide sequence ID" value="NZ_BAAAQI010000007.1"/>
</dbReference>
<dbReference type="EMBL" id="JBHSIY010000006">
    <property type="protein sequence ID" value="MFC4866830.1"/>
    <property type="molecule type" value="Genomic_DNA"/>
</dbReference>
<dbReference type="Proteomes" id="UP001595858">
    <property type="component" value="Unassembled WGS sequence"/>
</dbReference>
<name>A0ABV9SL02_9ACTN</name>
<proteinExistence type="predicted"/>
<reference evidence="2" key="1">
    <citation type="journal article" date="2019" name="Int. J. Syst. Evol. Microbiol.">
        <title>The Global Catalogue of Microorganisms (GCM) 10K type strain sequencing project: providing services to taxonomists for standard genome sequencing and annotation.</title>
        <authorList>
            <consortium name="The Broad Institute Genomics Platform"/>
            <consortium name="The Broad Institute Genome Sequencing Center for Infectious Disease"/>
            <person name="Wu L."/>
            <person name="Ma J."/>
        </authorList>
    </citation>
    <scope>NUCLEOTIDE SEQUENCE [LARGE SCALE GENOMIC DNA]</scope>
    <source>
        <strain evidence="2">CGMCC 4.7304</strain>
    </source>
</reference>
<protein>
    <submittedName>
        <fullName evidence="1">Uncharacterized protein</fullName>
    </submittedName>
</protein>
<gene>
    <name evidence="1" type="ORF">ACFPCZ_09315</name>
</gene>
<comment type="caution">
    <text evidence="1">The sequence shown here is derived from an EMBL/GenBank/DDBJ whole genome shotgun (WGS) entry which is preliminary data.</text>
</comment>